<feature type="transmembrane region" description="Helical" evidence="1">
    <location>
        <begin position="30"/>
        <end position="52"/>
    </location>
</feature>
<organism evidence="2 3">
    <name type="scientific">Actinoallomurus bryophytorum</name>
    <dbReference type="NCBI Taxonomy" id="1490222"/>
    <lineage>
        <taxon>Bacteria</taxon>
        <taxon>Bacillati</taxon>
        <taxon>Actinomycetota</taxon>
        <taxon>Actinomycetes</taxon>
        <taxon>Streptosporangiales</taxon>
        <taxon>Thermomonosporaceae</taxon>
        <taxon>Actinoallomurus</taxon>
    </lineage>
</organism>
<evidence type="ECO:0000313" key="2">
    <source>
        <dbReference type="EMBL" id="TQL98874.1"/>
    </source>
</evidence>
<comment type="caution">
    <text evidence="2">The sequence shown here is derived from an EMBL/GenBank/DDBJ whole genome shotgun (WGS) entry which is preliminary data.</text>
</comment>
<dbReference type="AlphaFoldDB" id="A0A543CP45"/>
<evidence type="ECO:0000256" key="1">
    <source>
        <dbReference type="SAM" id="Phobius"/>
    </source>
</evidence>
<gene>
    <name evidence="2" type="ORF">FB559_4509</name>
</gene>
<evidence type="ECO:0000313" key="3">
    <source>
        <dbReference type="Proteomes" id="UP000316096"/>
    </source>
</evidence>
<keyword evidence="3" id="KW-1185">Reference proteome</keyword>
<protein>
    <submittedName>
        <fullName evidence="2">Uncharacterized protein</fullName>
    </submittedName>
</protein>
<name>A0A543CP45_9ACTN</name>
<proteinExistence type="predicted"/>
<reference evidence="2 3" key="1">
    <citation type="submission" date="2019-06" db="EMBL/GenBank/DDBJ databases">
        <title>Sequencing the genomes of 1000 actinobacteria strains.</title>
        <authorList>
            <person name="Klenk H.-P."/>
        </authorList>
    </citation>
    <scope>NUCLEOTIDE SEQUENCE [LARGE SCALE GENOMIC DNA]</scope>
    <source>
        <strain evidence="2 3">DSM 102200</strain>
    </source>
</reference>
<keyword evidence="1" id="KW-1133">Transmembrane helix</keyword>
<dbReference type="Proteomes" id="UP000316096">
    <property type="component" value="Unassembled WGS sequence"/>
</dbReference>
<dbReference type="EMBL" id="VFOZ01000001">
    <property type="protein sequence ID" value="TQL98874.1"/>
    <property type="molecule type" value="Genomic_DNA"/>
</dbReference>
<dbReference type="RefSeq" id="WP_141957424.1">
    <property type="nucleotide sequence ID" value="NZ_VFOZ01000001.1"/>
</dbReference>
<keyword evidence="1" id="KW-0812">Transmembrane</keyword>
<accession>A0A543CP45</accession>
<sequence length="62" mass="6273">MTIIIGIPPLTAPGDLAEAIRLLLTVAEPIAMAVAAACGAGLLLQLGLGLGIKLTQRALRQV</sequence>
<keyword evidence="1" id="KW-0472">Membrane</keyword>